<comment type="caution">
    <text evidence="9">The sequence shown here is derived from an EMBL/GenBank/DDBJ whole genome shotgun (WGS) entry which is preliminary data.</text>
</comment>
<dbReference type="AlphaFoldDB" id="A0A0G2G042"/>
<protein>
    <recommendedName>
        <fullName evidence="4">superoxide dismutase</fullName>
        <ecNumber evidence="4">1.15.1.1</ecNumber>
    </recommendedName>
</protein>
<evidence type="ECO:0000256" key="3">
    <source>
        <dbReference type="ARBA" id="ARBA00010457"/>
    </source>
</evidence>
<dbReference type="EMBL" id="LCUC01000012">
    <property type="protein sequence ID" value="KKY39706.1"/>
    <property type="molecule type" value="Genomic_DNA"/>
</dbReference>
<evidence type="ECO:0000256" key="1">
    <source>
        <dbReference type="ARBA" id="ARBA00004196"/>
    </source>
</evidence>
<dbReference type="GO" id="GO:0046872">
    <property type="term" value="F:metal ion binding"/>
    <property type="evidence" value="ECO:0007669"/>
    <property type="project" value="InterPro"/>
</dbReference>
<organism evidence="9 10">
    <name type="scientific">Diaporthe ampelina</name>
    <dbReference type="NCBI Taxonomy" id="1214573"/>
    <lineage>
        <taxon>Eukaryota</taxon>
        <taxon>Fungi</taxon>
        <taxon>Dikarya</taxon>
        <taxon>Ascomycota</taxon>
        <taxon>Pezizomycotina</taxon>
        <taxon>Sordariomycetes</taxon>
        <taxon>Sordariomycetidae</taxon>
        <taxon>Diaporthales</taxon>
        <taxon>Diaporthaceae</taxon>
        <taxon>Diaporthe</taxon>
    </lineage>
</organism>
<evidence type="ECO:0000256" key="5">
    <source>
        <dbReference type="ARBA" id="ARBA00022525"/>
    </source>
</evidence>
<proteinExistence type="inferred from homology"/>
<feature type="chain" id="PRO_5002544363" description="superoxide dismutase" evidence="8">
    <location>
        <begin position="18"/>
        <end position="206"/>
    </location>
</feature>
<comment type="subcellular location">
    <subcellularLocation>
        <location evidence="1">Cell envelope</location>
    </subcellularLocation>
    <subcellularLocation>
        <location evidence="2">Secreted</location>
    </subcellularLocation>
</comment>
<dbReference type="FunFam" id="2.60.40.200:FF:000007">
    <property type="entry name" value="Cell surface Cu-only superoxide dismutase 5"/>
    <property type="match status" value="1"/>
</dbReference>
<comment type="catalytic activity">
    <reaction evidence="7">
        <text>2 superoxide + 2 H(+) = H2O2 + O2</text>
        <dbReference type="Rhea" id="RHEA:20696"/>
        <dbReference type="ChEBI" id="CHEBI:15378"/>
        <dbReference type="ChEBI" id="CHEBI:15379"/>
        <dbReference type="ChEBI" id="CHEBI:16240"/>
        <dbReference type="ChEBI" id="CHEBI:18421"/>
        <dbReference type="EC" id="1.15.1.1"/>
    </reaction>
</comment>
<dbReference type="SUPFAM" id="SSF49329">
    <property type="entry name" value="Cu,Zn superoxide dismutase-like"/>
    <property type="match status" value="1"/>
</dbReference>
<keyword evidence="5" id="KW-0964">Secreted</keyword>
<accession>A0A0G2G042</accession>
<evidence type="ECO:0000256" key="8">
    <source>
        <dbReference type="SAM" id="SignalP"/>
    </source>
</evidence>
<evidence type="ECO:0000256" key="7">
    <source>
        <dbReference type="ARBA" id="ARBA00049204"/>
    </source>
</evidence>
<keyword evidence="8" id="KW-0732">Signal</keyword>
<name>A0A0G2G042_9PEZI</name>
<dbReference type="Proteomes" id="UP000034680">
    <property type="component" value="Unassembled WGS sequence"/>
</dbReference>
<reference evidence="9 10" key="1">
    <citation type="submission" date="2015-05" db="EMBL/GenBank/DDBJ databases">
        <title>Distinctive expansion of gene families associated with plant cell wall degradation and secondary metabolism in the genomes of grapevine trunk pathogens.</title>
        <authorList>
            <person name="Lawrence D.P."/>
            <person name="Travadon R."/>
            <person name="Rolshausen P.E."/>
            <person name="Baumgartner K."/>
        </authorList>
    </citation>
    <scope>NUCLEOTIDE SEQUENCE [LARGE SCALE GENOMIC DNA]</scope>
    <source>
        <strain evidence="9">DA912</strain>
    </source>
</reference>
<feature type="signal peptide" evidence="8">
    <location>
        <begin position="1"/>
        <end position="17"/>
    </location>
</feature>
<keyword evidence="10" id="KW-1185">Reference proteome</keyword>
<sequence length="206" mass="21642">MHCSALSSLIFLPSVLGVAIRQTTATSGVTTGALGNATSIDSNPQGVSFKATFPTDKQFTPTPNGNVRGVVLAQAGRDGKGVRYDIMIDNLPDEGGPFLYHIHTEPVPPDGNCNATLTHLDPFQRGETPACDAALPMTCQVGDLAGKYGAITTTPFEASYTDSFTATGDDQSFIGNLSVVVHFANKTRITCANFKQMGVEGLLTSL</sequence>
<evidence type="ECO:0000256" key="2">
    <source>
        <dbReference type="ARBA" id="ARBA00004613"/>
    </source>
</evidence>
<evidence type="ECO:0000256" key="6">
    <source>
        <dbReference type="ARBA" id="ARBA00022862"/>
    </source>
</evidence>
<keyword evidence="6" id="KW-0049">Antioxidant</keyword>
<evidence type="ECO:0000313" key="10">
    <source>
        <dbReference type="Proteomes" id="UP000034680"/>
    </source>
</evidence>
<dbReference type="Gene3D" id="2.60.40.200">
    <property type="entry name" value="Superoxide dismutase, copper/zinc binding domain"/>
    <property type="match status" value="1"/>
</dbReference>
<evidence type="ECO:0000256" key="4">
    <source>
        <dbReference type="ARBA" id="ARBA00012682"/>
    </source>
</evidence>
<dbReference type="OrthoDB" id="159229at2759"/>
<gene>
    <name evidence="9" type="ORF">UCDDA912_g00251</name>
</gene>
<dbReference type="GO" id="GO:0005576">
    <property type="term" value="C:extracellular region"/>
    <property type="evidence" value="ECO:0007669"/>
    <property type="project" value="UniProtKB-SubCell"/>
</dbReference>
<dbReference type="GO" id="GO:0004784">
    <property type="term" value="F:superoxide dismutase activity"/>
    <property type="evidence" value="ECO:0007669"/>
    <property type="project" value="UniProtKB-EC"/>
</dbReference>
<dbReference type="EC" id="1.15.1.1" evidence="4"/>
<dbReference type="STRING" id="1214573.A0A0G2G042"/>
<reference evidence="9 10" key="2">
    <citation type="submission" date="2015-05" db="EMBL/GenBank/DDBJ databases">
        <authorList>
            <person name="Morales-Cruz A."/>
            <person name="Amrine K.C."/>
            <person name="Cantu D."/>
        </authorList>
    </citation>
    <scope>NUCLEOTIDE SEQUENCE [LARGE SCALE GENOMIC DNA]</scope>
    <source>
        <strain evidence="9">DA912</strain>
    </source>
</reference>
<dbReference type="InterPro" id="IPR036423">
    <property type="entry name" value="SOD-like_Cu/Zn_dom_sf"/>
</dbReference>
<comment type="similarity">
    <text evidence="3">Belongs to the Cu-Zn superoxide dismutase family.</text>
</comment>
<evidence type="ECO:0000313" key="9">
    <source>
        <dbReference type="EMBL" id="KKY39706.1"/>
    </source>
</evidence>